<sequence>MNLCGIALHLGAGGSAVGQHCLELWPVGGECRAEHLTKHRHAQCDEAGHGAVLGTQRLGRFPQALSEGFQHLGVEAVGTVAPLLEKRGEKSRRTVPESPVVIDGVDGGCQRLQQAEQQCLHQQGRIGPGVEEEIRVVSEGVHSPQQTIQVGQVVAQLPNPERDEMNQVWQQGTEARVARQVFQRCLHELFITTEESNGHLLVVLHVRRRHLRLHSVLAGAGNAAVAV</sequence>
<accession>A0A6B0V378</accession>
<dbReference type="AlphaFoldDB" id="A0A6B0V378"/>
<name>A0A6B0V378_IXORI</name>
<reference evidence="1" key="1">
    <citation type="submission" date="2019-12" db="EMBL/GenBank/DDBJ databases">
        <title>An insight into the sialome of adult female Ixodes ricinus ticks feeding for 6 days.</title>
        <authorList>
            <person name="Perner J."/>
            <person name="Ribeiro J.M.C."/>
        </authorList>
    </citation>
    <scope>NUCLEOTIDE SEQUENCE</scope>
    <source>
        <strain evidence="1">Semi-engorged</strain>
        <tissue evidence="1">Salivary glands</tissue>
    </source>
</reference>
<dbReference type="EMBL" id="GIFC01014660">
    <property type="protein sequence ID" value="MXU96743.1"/>
    <property type="molecule type" value="Transcribed_RNA"/>
</dbReference>
<evidence type="ECO:0000313" key="1">
    <source>
        <dbReference type="EMBL" id="MXU96743.1"/>
    </source>
</evidence>
<protein>
    <submittedName>
        <fullName evidence="1">Uncharacterized protein</fullName>
    </submittedName>
</protein>
<proteinExistence type="predicted"/>
<organism evidence="1">
    <name type="scientific">Ixodes ricinus</name>
    <name type="common">Common tick</name>
    <name type="synonym">Acarus ricinus</name>
    <dbReference type="NCBI Taxonomy" id="34613"/>
    <lineage>
        <taxon>Eukaryota</taxon>
        <taxon>Metazoa</taxon>
        <taxon>Ecdysozoa</taxon>
        <taxon>Arthropoda</taxon>
        <taxon>Chelicerata</taxon>
        <taxon>Arachnida</taxon>
        <taxon>Acari</taxon>
        <taxon>Parasitiformes</taxon>
        <taxon>Ixodida</taxon>
        <taxon>Ixodoidea</taxon>
        <taxon>Ixodidae</taxon>
        <taxon>Ixodinae</taxon>
        <taxon>Ixodes</taxon>
    </lineage>
</organism>